<dbReference type="WBParaSite" id="EN70_11580">
    <property type="protein sequence ID" value="EN70_11580"/>
    <property type="gene ID" value="EN70_11580"/>
</dbReference>
<proteinExistence type="predicted"/>
<protein>
    <submittedName>
        <fullName evidence="2">Ovule protein</fullName>
    </submittedName>
</protein>
<dbReference type="Proteomes" id="UP000095285">
    <property type="component" value="Unassembled WGS sequence"/>
</dbReference>
<organism evidence="1 2">
    <name type="scientific">Loa loa</name>
    <name type="common">Eye worm</name>
    <name type="synonym">Filaria loa</name>
    <dbReference type="NCBI Taxonomy" id="7209"/>
    <lineage>
        <taxon>Eukaryota</taxon>
        <taxon>Metazoa</taxon>
        <taxon>Ecdysozoa</taxon>
        <taxon>Nematoda</taxon>
        <taxon>Chromadorea</taxon>
        <taxon>Rhabditida</taxon>
        <taxon>Spirurina</taxon>
        <taxon>Spiruromorpha</taxon>
        <taxon>Filarioidea</taxon>
        <taxon>Onchocercidae</taxon>
        <taxon>Loa</taxon>
    </lineage>
</organism>
<keyword evidence="1" id="KW-1185">Reference proteome</keyword>
<accession>A0A1I7VA95</accession>
<evidence type="ECO:0000313" key="1">
    <source>
        <dbReference type="Proteomes" id="UP000095285"/>
    </source>
</evidence>
<reference evidence="1" key="1">
    <citation type="submission" date="2012-04" db="EMBL/GenBank/DDBJ databases">
        <title>The Genome Sequence of Loa loa.</title>
        <authorList>
            <consortium name="The Broad Institute Genome Sequencing Platform"/>
            <consortium name="Broad Institute Genome Sequencing Center for Infectious Disease"/>
            <person name="Nutman T.B."/>
            <person name="Fink D.L."/>
            <person name="Russ C."/>
            <person name="Young S."/>
            <person name="Zeng Q."/>
            <person name="Gargeya S."/>
            <person name="Alvarado L."/>
            <person name="Berlin A."/>
            <person name="Chapman S.B."/>
            <person name="Chen Z."/>
            <person name="Freedman E."/>
            <person name="Gellesch M."/>
            <person name="Goldberg J."/>
            <person name="Griggs A."/>
            <person name="Gujja S."/>
            <person name="Heilman E.R."/>
            <person name="Heiman D."/>
            <person name="Howarth C."/>
            <person name="Mehta T."/>
            <person name="Neiman D."/>
            <person name="Pearson M."/>
            <person name="Roberts A."/>
            <person name="Saif S."/>
            <person name="Shea T."/>
            <person name="Shenoy N."/>
            <person name="Sisk P."/>
            <person name="Stolte C."/>
            <person name="Sykes S."/>
            <person name="White J."/>
            <person name="Yandava C."/>
            <person name="Haas B."/>
            <person name="Henn M.R."/>
            <person name="Nusbaum C."/>
            <person name="Birren B."/>
        </authorList>
    </citation>
    <scope>NUCLEOTIDE SEQUENCE [LARGE SCALE GENOMIC DNA]</scope>
</reference>
<name>A0A1I7VA95_LOALO</name>
<evidence type="ECO:0000313" key="2">
    <source>
        <dbReference type="WBParaSite" id="EN70_11580"/>
    </source>
</evidence>
<dbReference type="AlphaFoldDB" id="A0A1I7VA95"/>
<sequence length="95" mass="10893">LGKSMNVVIVIQLCRRTRNIQNILRRTRNITALGPNVKRHTLEYVIFKGITKHINLNINVVVAIYFRAGIHYEYISGDVTEAVAQRRNPQLGHTL</sequence>
<reference evidence="2" key="2">
    <citation type="submission" date="2016-11" db="UniProtKB">
        <authorList>
            <consortium name="WormBaseParasite"/>
        </authorList>
    </citation>
    <scope>IDENTIFICATION</scope>
</reference>